<dbReference type="EMBL" id="LT670849">
    <property type="protein sequence ID" value="SHN82528.1"/>
    <property type="molecule type" value="Genomic_DNA"/>
</dbReference>
<protein>
    <submittedName>
        <fullName evidence="2">Uncharacterized protein</fullName>
    </submittedName>
</protein>
<dbReference type="Proteomes" id="UP000184096">
    <property type="component" value="Chromosome I"/>
</dbReference>
<proteinExistence type="predicted"/>
<sequence>MSSRYVLSALAGIFLAVVFIAVVTTVKHLSHNQTVALSRR</sequence>
<dbReference type="AlphaFoldDB" id="A0A1M7UHT3"/>
<keyword evidence="3" id="KW-1185">Reference proteome</keyword>
<name>A0A1M7UHT3_9BRAD</name>
<reference evidence="3" key="1">
    <citation type="submission" date="2016-11" db="EMBL/GenBank/DDBJ databases">
        <authorList>
            <person name="Varghese N."/>
            <person name="Submissions S."/>
        </authorList>
    </citation>
    <scope>NUCLEOTIDE SEQUENCE [LARGE SCALE GENOMIC DNA]</scope>
    <source>
        <strain evidence="3">GAS401</strain>
    </source>
</reference>
<gene>
    <name evidence="2" type="ORF">SAMN05444170_5140</name>
</gene>
<dbReference type="RefSeq" id="WP_276328143.1">
    <property type="nucleotide sequence ID" value="NZ_LT670849.1"/>
</dbReference>
<evidence type="ECO:0000313" key="2">
    <source>
        <dbReference type="EMBL" id="SHN82528.1"/>
    </source>
</evidence>
<organism evidence="2 3">
    <name type="scientific">Bradyrhizobium erythrophlei</name>
    <dbReference type="NCBI Taxonomy" id="1437360"/>
    <lineage>
        <taxon>Bacteria</taxon>
        <taxon>Pseudomonadati</taxon>
        <taxon>Pseudomonadota</taxon>
        <taxon>Alphaproteobacteria</taxon>
        <taxon>Hyphomicrobiales</taxon>
        <taxon>Nitrobacteraceae</taxon>
        <taxon>Bradyrhizobium</taxon>
    </lineage>
</organism>
<feature type="transmembrane region" description="Helical" evidence="1">
    <location>
        <begin position="6"/>
        <end position="30"/>
    </location>
</feature>
<keyword evidence="1" id="KW-1133">Transmembrane helix</keyword>
<keyword evidence="1" id="KW-0812">Transmembrane</keyword>
<accession>A0A1M7UHT3</accession>
<evidence type="ECO:0000313" key="3">
    <source>
        <dbReference type="Proteomes" id="UP000184096"/>
    </source>
</evidence>
<evidence type="ECO:0000256" key="1">
    <source>
        <dbReference type="SAM" id="Phobius"/>
    </source>
</evidence>
<keyword evidence="1" id="KW-0472">Membrane</keyword>